<dbReference type="InterPro" id="IPR050109">
    <property type="entry name" value="HTH-type_TetR-like_transc_reg"/>
</dbReference>
<dbReference type="Pfam" id="PF00440">
    <property type="entry name" value="TetR_N"/>
    <property type="match status" value="1"/>
</dbReference>
<dbReference type="PANTHER" id="PTHR30055:SF243">
    <property type="entry name" value="HTH-TYPE TRANSCRIPTIONAL REGULATOR RV1816"/>
    <property type="match status" value="1"/>
</dbReference>
<keyword evidence="1" id="KW-0805">Transcription regulation</keyword>
<dbReference type="Proteomes" id="UP000616114">
    <property type="component" value="Unassembled WGS sequence"/>
</dbReference>
<dbReference type="SUPFAM" id="SSF46689">
    <property type="entry name" value="Homeodomain-like"/>
    <property type="match status" value="1"/>
</dbReference>
<sequence length="227" mass="24295">MATARERAHARTLEKIVALGRDQLAEVGPARLSLREIARGLGMVSSAVYRYVASRDELLTLLIVDAYQELGQAVESAIAEPPDPRQQYAAAGHAVRHWALANPARYALVFGTPVPGYHAPAELTTGPGTRVIVALVRIFDAAWQAGALDVPQREPGPALLADLEEIAREYRLGLPPAGLAAAVTAWTGLFGAVSFEVFGQYGENTFRAPEELFEEQLAALATAAGLR</sequence>
<dbReference type="GO" id="GO:0000976">
    <property type="term" value="F:transcription cis-regulatory region binding"/>
    <property type="evidence" value="ECO:0007669"/>
    <property type="project" value="TreeGrafter"/>
</dbReference>
<dbReference type="GO" id="GO:0003700">
    <property type="term" value="F:DNA-binding transcription factor activity"/>
    <property type="evidence" value="ECO:0007669"/>
    <property type="project" value="TreeGrafter"/>
</dbReference>
<dbReference type="InterPro" id="IPR036271">
    <property type="entry name" value="Tet_transcr_reg_TetR-rel_C_sf"/>
</dbReference>
<evidence type="ECO:0000313" key="6">
    <source>
        <dbReference type="EMBL" id="GGA19712.1"/>
    </source>
</evidence>
<keyword evidence="7" id="KW-1185">Reference proteome</keyword>
<reference evidence="6" key="2">
    <citation type="submission" date="2020-09" db="EMBL/GenBank/DDBJ databases">
        <authorList>
            <person name="Sun Q."/>
            <person name="Zhou Y."/>
        </authorList>
    </citation>
    <scope>NUCLEOTIDE SEQUENCE</scope>
    <source>
        <strain evidence="6">CGMCC 1.12785</strain>
    </source>
</reference>
<dbReference type="InterPro" id="IPR025996">
    <property type="entry name" value="MT1864/Rv1816-like_C"/>
</dbReference>
<evidence type="ECO:0000256" key="4">
    <source>
        <dbReference type="PROSITE-ProRule" id="PRU00335"/>
    </source>
</evidence>
<dbReference type="PANTHER" id="PTHR30055">
    <property type="entry name" value="HTH-TYPE TRANSCRIPTIONAL REGULATOR RUTR"/>
    <property type="match status" value="1"/>
</dbReference>
<dbReference type="Gene3D" id="1.10.357.10">
    <property type="entry name" value="Tetracycline Repressor, domain 2"/>
    <property type="match status" value="1"/>
</dbReference>
<dbReference type="PROSITE" id="PS50977">
    <property type="entry name" value="HTH_TETR_2"/>
    <property type="match status" value="1"/>
</dbReference>
<comment type="caution">
    <text evidence="6">The sequence shown here is derived from an EMBL/GenBank/DDBJ whole genome shotgun (WGS) entry which is preliminary data.</text>
</comment>
<keyword evidence="3" id="KW-0804">Transcription</keyword>
<dbReference type="Pfam" id="PF13305">
    <property type="entry name" value="TetR_C_33"/>
    <property type="match status" value="1"/>
</dbReference>
<dbReference type="InterPro" id="IPR001647">
    <property type="entry name" value="HTH_TetR"/>
</dbReference>
<evidence type="ECO:0000256" key="1">
    <source>
        <dbReference type="ARBA" id="ARBA00023015"/>
    </source>
</evidence>
<dbReference type="RefSeq" id="WP_188551093.1">
    <property type="nucleotide sequence ID" value="NZ_BMFY01000010.1"/>
</dbReference>
<gene>
    <name evidence="6" type="ORF">GCM10011333_23530</name>
</gene>
<dbReference type="EMBL" id="BMFY01000010">
    <property type="protein sequence ID" value="GGA19712.1"/>
    <property type="molecule type" value="Genomic_DNA"/>
</dbReference>
<dbReference type="InterPro" id="IPR009057">
    <property type="entry name" value="Homeodomain-like_sf"/>
</dbReference>
<dbReference type="SUPFAM" id="SSF48498">
    <property type="entry name" value="Tetracyclin repressor-like, C-terminal domain"/>
    <property type="match status" value="1"/>
</dbReference>
<evidence type="ECO:0000313" key="7">
    <source>
        <dbReference type="Proteomes" id="UP000616114"/>
    </source>
</evidence>
<evidence type="ECO:0000256" key="3">
    <source>
        <dbReference type="ARBA" id="ARBA00023163"/>
    </source>
</evidence>
<dbReference type="AlphaFoldDB" id="A0A8J2XL50"/>
<keyword evidence="2 4" id="KW-0238">DNA-binding</keyword>
<feature type="DNA-binding region" description="H-T-H motif" evidence="4">
    <location>
        <begin position="33"/>
        <end position="52"/>
    </location>
</feature>
<name>A0A8J2XL50_9MICO</name>
<evidence type="ECO:0000256" key="2">
    <source>
        <dbReference type="ARBA" id="ARBA00023125"/>
    </source>
</evidence>
<evidence type="ECO:0000259" key="5">
    <source>
        <dbReference type="PROSITE" id="PS50977"/>
    </source>
</evidence>
<feature type="domain" description="HTH tetR-type" evidence="5">
    <location>
        <begin position="10"/>
        <end position="70"/>
    </location>
</feature>
<reference evidence="6" key="1">
    <citation type="journal article" date="2014" name="Int. J. Syst. Evol. Microbiol.">
        <title>Complete genome sequence of Corynebacterium casei LMG S-19264T (=DSM 44701T), isolated from a smear-ripened cheese.</title>
        <authorList>
            <consortium name="US DOE Joint Genome Institute (JGI-PGF)"/>
            <person name="Walter F."/>
            <person name="Albersmeier A."/>
            <person name="Kalinowski J."/>
            <person name="Ruckert C."/>
        </authorList>
    </citation>
    <scope>NUCLEOTIDE SEQUENCE</scope>
    <source>
        <strain evidence="6">CGMCC 1.12785</strain>
    </source>
</reference>
<organism evidence="6 7">
    <name type="scientific">Sediminivirga luteola</name>
    <dbReference type="NCBI Taxonomy" id="1774748"/>
    <lineage>
        <taxon>Bacteria</taxon>
        <taxon>Bacillati</taxon>
        <taxon>Actinomycetota</taxon>
        <taxon>Actinomycetes</taxon>
        <taxon>Micrococcales</taxon>
        <taxon>Brevibacteriaceae</taxon>
        <taxon>Sediminivirga</taxon>
    </lineage>
</organism>
<proteinExistence type="predicted"/>
<protein>
    <submittedName>
        <fullName evidence="6">TetR family transcriptional regulator</fullName>
    </submittedName>
</protein>
<accession>A0A8J2XL50</accession>